<accession>A0A830F279</accession>
<feature type="region of interest" description="Disordered" evidence="1">
    <location>
        <begin position="1"/>
        <end position="44"/>
    </location>
</feature>
<proteinExistence type="predicted"/>
<reference evidence="2" key="1">
    <citation type="journal article" date="2014" name="Int. J. Syst. Evol. Microbiol.">
        <title>Complete genome sequence of Corynebacterium casei LMG S-19264T (=DSM 44701T), isolated from a smear-ripened cheese.</title>
        <authorList>
            <consortium name="US DOE Joint Genome Institute (JGI-PGF)"/>
            <person name="Walter F."/>
            <person name="Albersmeier A."/>
            <person name="Kalinowski J."/>
            <person name="Ruckert C."/>
        </authorList>
    </citation>
    <scope>NUCLEOTIDE SEQUENCE</scope>
    <source>
        <strain evidence="2">JCM 19596</strain>
    </source>
</reference>
<comment type="caution">
    <text evidence="2">The sequence shown here is derived from an EMBL/GenBank/DDBJ whole genome shotgun (WGS) entry which is preliminary data.</text>
</comment>
<keyword evidence="3" id="KW-1185">Reference proteome</keyword>
<organism evidence="2 3">
    <name type="scientific">Halocalculus aciditolerans</name>
    <dbReference type="NCBI Taxonomy" id="1383812"/>
    <lineage>
        <taxon>Archaea</taxon>
        <taxon>Methanobacteriati</taxon>
        <taxon>Methanobacteriota</taxon>
        <taxon>Stenosarchaea group</taxon>
        <taxon>Halobacteria</taxon>
        <taxon>Halobacteriales</taxon>
        <taxon>Halobacteriaceae</taxon>
        <taxon>Halocalculus</taxon>
    </lineage>
</organism>
<reference evidence="2" key="2">
    <citation type="submission" date="2020-09" db="EMBL/GenBank/DDBJ databases">
        <authorList>
            <person name="Sun Q."/>
            <person name="Ohkuma M."/>
        </authorList>
    </citation>
    <scope>NUCLEOTIDE SEQUENCE</scope>
    <source>
        <strain evidence="2">JCM 19596</strain>
    </source>
</reference>
<dbReference type="RefSeq" id="WP_188976781.1">
    <property type="nucleotide sequence ID" value="NZ_BMPG01000001.1"/>
</dbReference>
<evidence type="ECO:0000256" key="1">
    <source>
        <dbReference type="SAM" id="MobiDB-lite"/>
    </source>
</evidence>
<dbReference type="Proteomes" id="UP000607197">
    <property type="component" value="Unassembled WGS sequence"/>
</dbReference>
<protein>
    <submittedName>
        <fullName evidence="2">Uncharacterized protein</fullName>
    </submittedName>
</protein>
<sequence length="163" mass="18442">MSTDTPTADKGNAKHRVTQPRILHHTRDHRPLPESWRQHGGHEDVGEDETAFYCTQIADESTIKELWITPTQRQTVERHKVQARYVRRDGRAVVVRQFDAVETDDGTVLPDCVVEDGPGAFPVVLAVDEDDPRELIDEITPSPVDIRVLQTDWGLQVTEEVDA</sequence>
<evidence type="ECO:0000313" key="3">
    <source>
        <dbReference type="Proteomes" id="UP000607197"/>
    </source>
</evidence>
<dbReference type="AlphaFoldDB" id="A0A830F279"/>
<evidence type="ECO:0000313" key="2">
    <source>
        <dbReference type="EMBL" id="GGL55234.1"/>
    </source>
</evidence>
<feature type="compositionally biased region" description="Basic and acidic residues" evidence="1">
    <location>
        <begin position="29"/>
        <end position="44"/>
    </location>
</feature>
<name>A0A830F279_9EURY</name>
<dbReference type="EMBL" id="BMPG01000001">
    <property type="protein sequence ID" value="GGL55234.1"/>
    <property type="molecule type" value="Genomic_DNA"/>
</dbReference>
<feature type="compositionally biased region" description="Basic residues" evidence="1">
    <location>
        <begin position="13"/>
        <end position="28"/>
    </location>
</feature>
<gene>
    <name evidence="2" type="ORF">GCM10009039_11680</name>
</gene>